<dbReference type="SUPFAM" id="SSF50985">
    <property type="entry name" value="RCC1/BLIP-II"/>
    <property type="match status" value="1"/>
</dbReference>
<evidence type="ECO:0000313" key="9">
    <source>
        <dbReference type="EMBL" id="KAE8684992.1"/>
    </source>
</evidence>
<dbReference type="GO" id="GO:0008270">
    <property type="term" value="F:zinc ion binding"/>
    <property type="evidence" value="ECO:0007669"/>
    <property type="project" value="UniProtKB-KW"/>
</dbReference>
<dbReference type="SMART" id="SM00064">
    <property type="entry name" value="FYVE"/>
    <property type="match status" value="1"/>
</dbReference>
<accession>A0A6A2Z1Q4</accession>
<feature type="domain" description="FYVE-type" evidence="8">
    <location>
        <begin position="484"/>
        <end position="546"/>
    </location>
</feature>
<evidence type="ECO:0000259" key="8">
    <source>
        <dbReference type="PROSITE" id="PS50178"/>
    </source>
</evidence>
<dbReference type="EMBL" id="VEPZ02001236">
    <property type="protein sequence ID" value="KAE8684992.1"/>
    <property type="molecule type" value="Genomic_DNA"/>
</dbReference>
<dbReference type="Pfam" id="PF00400">
    <property type="entry name" value="WD40"/>
    <property type="match status" value="2"/>
</dbReference>
<dbReference type="InterPro" id="IPR015943">
    <property type="entry name" value="WD40/YVTN_repeat-like_dom_sf"/>
</dbReference>
<keyword evidence="2" id="KW-0479">Metal-binding</keyword>
<dbReference type="PANTHER" id="PTHR22850">
    <property type="entry name" value="WD40 REPEAT FAMILY"/>
    <property type="match status" value="1"/>
</dbReference>
<evidence type="ECO:0000313" key="10">
    <source>
        <dbReference type="Proteomes" id="UP000436088"/>
    </source>
</evidence>
<evidence type="ECO:0000256" key="7">
    <source>
        <dbReference type="PROSITE-ProRule" id="PRU00221"/>
    </source>
</evidence>
<dbReference type="InterPro" id="IPR027988">
    <property type="entry name" value="BRX_N"/>
</dbReference>
<keyword evidence="10" id="KW-1185">Reference proteome</keyword>
<dbReference type="PROSITE" id="PS50082">
    <property type="entry name" value="WD_REPEATS_2"/>
    <property type="match status" value="1"/>
</dbReference>
<dbReference type="AlphaFoldDB" id="A0A6A2Z1Q4"/>
<dbReference type="PROSITE" id="PS50294">
    <property type="entry name" value="WD_REPEATS_REGION"/>
    <property type="match status" value="1"/>
</dbReference>
<dbReference type="SUPFAM" id="SSF50978">
    <property type="entry name" value="WD40 repeat-like"/>
    <property type="match status" value="1"/>
</dbReference>
<evidence type="ECO:0000256" key="3">
    <source>
        <dbReference type="ARBA" id="ARBA00022737"/>
    </source>
</evidence>
<dbReference type="Pfam" id="PF01363">
    <property type="entry name" value="FYVE"/>
    <property type="match status" value="1"/>
</dbReference>
<keyword evidence="1 7" id="KW-0853">WD repeat</keyword>
<dbReference type="Gene3D" id="2.130.10.30">
    <property type="entry name" value="Regulator of chromosome condensation 1/beta-lactamase-inhibitor protein II"/>
    <property type="match status" value="1"/>
</dbReference>
<comment type="caution">
    <text evidence="9">The sequence shown here is derived from an EMBL/GenBank/DDBJ whole genome shotgun (WGS) entry which is preliminary data.</text>
</comment>
<proteinExistence type="predicted"/>
<evidence type="ECO:0000256" key="2">
    <source>
        <dbReference type="ARBA" id="ARBA00022723"/>
    </source>
</evidence>
<dbReference type="InterPro" id="IPR017455">
    <property type="entry name" value="Znf_FYVE-rel"/>
</dbReference>
<dbReference type="InterPro" id="IPR009091">
    <property type="entry name" value="RCC1/BLIP-II"/>
</dbReference>
<evidence type="ECO:0000256" key="4">
    <source>
        <dbReference type="ARBA" id="ARBA00022771"/>
    </source>
</evidence>
<dbReference type="Gene3D" id="2.130.10.10">
    <property type="entry name" value="YVTN repeat-like/Quinoprotein amine dehydrogenase"/>
    <property type="match status" value="1"/>
</dbReference>
<dbReference type="InterPro" id="IPR036322">
    <property type="entry name" value="WD40_repeat_dom_sf"/>
</dbReference>
<feature type="repeat" description="WD" evidence="7">
    <location>
        <begin position="250"/>
        <end position="292"/>
    </location>
</feature>
<reference evidence="9" key="1">
    <citation type="submission" date="2019-09" db="EMBL/GenBank/DDBJ databases">
        <title>Draft genome information of white flower Hibiscus syriacus.</title>
        <authorList>
            <person name="Kim Y.-M."/>
        </authorList>
    </citation>
    <scope>NUCLEOTIDE SEQUENCE [LARGE SCALE GENOMIC DNA]</scope>
    <source>
        <strain evidence="9">YM2019G1</strain>
    </source>
</reference>
<evidence type="ECO:0000256" key="1">
    <source>
        <dbReference type="ARBA" id="ARBA00022574"/>
    </source>
</evidence>
<evidence type="ECO:0000256" key="6">
    <source>
        <dbReference type="PROSITE-ProRule" id="PRU00091"/>
    </source>
</evidence>
<dbReference type="InterPro" id="IPR013083">
    <property type="entry name" value="Znf_RING/FYVE/PHD"/>
</dbReference>
<dbReference type="InterPro" id="IPR011011">
    <property type="entry name" value="Znf_FYVE_PHD"/>
</dbReference>
<dbReference type="InterPro" id="IPR000306">
    <property type="entry name" value="Znf_FYVE"/>
</dbReference>
<dbReference type="Pfam" id="PF13713">
    <property type="entry name" value="BRX_N"/>
    <property type="match status" value="1"/>
</dbReference>
<dbReference type="SMART" id="SM00320">
    <property type="entry name" value="WD40"/>
    <property type="match status" value="2"/>
</dbReference>
<dbReference type="InterPro" id="IPR050459">
    <property type="entry name" value="WD_repeat_RBAP46/RBAP48/MSI1"/>
</dbReference>
<organism evidence="9 10">
    <name type="scientific">Hibiscus syriacus</name>
    <name type="common">Rose of Sharon</name>
    <dbReference type="NCBI Taxonomy" id="106335"/>
    <lineage>
        <taxon>Eukaryota</taxon>
        <taxon>Viridiplantae</taxon>
        <taxon>Streptophyta</taxon>
        <taxon>Embryophyta</taxon>
        <taxon>Tracheophyta</taxon>
        <taxon>Spermatophyta</taxon>
        <taxon>Magnoliopsida</taxon>
        <taxon>eudicotyledons</taxon>
        <taxon>Gunneridae</taxon>
        <taxon>Pentapetalae</taxon>
        <taxon>rosids</taxon>
        <taxon>malvids</taxon>
        <taxon>Malvales</taxon>
        <taxon>Malvaceae</taxon>
        <taxon>Malvoideae</taxon>
        <taxon>Hibiscus</taxon>
    </lineage>
</organism>
<dbReference type="PROSITE" id="PS50178">
    <property type="entry name" value="ZF_FYVE"/>
    <property type="match status" value="1"/>
</dbReference>
<dbReference type="Gene3D" id="3.30.40.10">
    <property type="entry name" value="Zinc/RING finger domain, C3HC4 (zinc finger)"/>
    <property type="match status" value="1"/>
</dbReference>
<dbReference type="InterPro" id="IPR001680">
    <property type="entry name" value="WD40_rpt"/>
</dbReference>
<protein>
    <submittedName>
        <fullName evidence="9">WD-40 repeat-containing protein MSI4</fullName>
    </submittedName>
</protein>
<keyword evidence="5" id="KW-0862">Zinc</keyword>
<sequence>MVETLNLSSIQQQIAELTTLVTQAADDTKPPKWWQKQDSRLSMLESKMASQQRNVEHILQLLTGKKSEEKNDDSQVFDKLPTSKIQITAYVDYFGQFTSEQLPEDIAEHISQSNEEARPPFVKKYKTFIHPGEVNRIRELPQKSEIVATHTDSPDVLIWDVEAQPNRHAVLGAAHSRPDLILTGHQDNAEITLEMCPTESYVISGGKDKSVVWWNIKDHISGGSIIKQNKFGEGNDKAVEGPSVGPRDIFCGHEDTVEDVAFSPSSAQEFCSVGDDSCLILWDARVGTSPAVKVEKAYDANLHCVDWNHHDDNLVDIEEQEQTILENAQVSTLNLLETDGMKILEKLGKNTATYYDTGWRAKDKNRIGHGDKETRLKPTCVLAQNDYNFHKVACGHGLTVGLTTSMNIFTRRSIVYGQFGNPFADGKIPCLVEDKLSGECVEEIACGAYLIAALTSRNEDRHVKYIACGSNYSAAICLHKWVSGTEESQCSACRQALGVDRKKHNCYNYGLVHCHSCSSRKALRAALALNHGKPFRVCYSYFTKRNKVFEAGNNRMNFVPRLSAESKDRLDKAETFSLVRSTQAPSLLQLKDIALSTAVDLQWTVPKPILIPSGMSSRSVSPSLRKLSPPRSATPVPIKSEFCFPTNFMDKFKKTNDLLNQEVLKLCGQVATLRMRCELQKSTMKAQEAMSLAAEESATSEDNKEVIQSLTAQLKDMAERLPPGVYESESIKPTFLPNGLEKNGVHCPYSKGLGHLRYDSIGGSFIAFPTALDSAAINDHSDNRLLKGTTGLPEENSNLPEVIDERESGYFRESENSMKCRNSASVANCGQVEADWIEQYEPGVYIILVALQDRTKGLLICLVFDQGIQMRTNFHRVSEFAVTTMQNANGGIKPERDEIDSTIFLSFGLENKDPYEPAVEWLIDEGKLIDALALSDRFLSNGASDKLLQLLIERGEGIHSNSRQPQGYEGHGIWRISWQYCLRLKDKQLAAGLALNFLGSILGDKDHLMGRVLLWSEKKKDGEEDSRMDERREKLGMDAQGLGIEKCKLGIEACEGHMINLPDELEQAEWIQEELEQAESPAEERKG</sequence>
<dbReference type="Proteomes" id="UP000436088">
    <property type="component" value="Unassembled WGS sequence"/>
</dbReference>
<dbReference type="SUPFAM" id="SSF57903">
    <property type="entry name" value="FYVE/PHD zinc finger"/>
    <property type="match status" value="1"/>
</dbReference>
<evidence type="ECO:0000256" key="5">
    <source>
        <dbReference type="ARBA" id="ARBA00022833"/>
    </source>
</evidence>
<keyword evidence="3" id="KW-0677">Repeat</keyword>
<gene>
    <name evidence="9" type="ORF">F3Y22_tig00111105pilonHSYRG00909</name>
</gene>
<name>A0A6A2Z1Q4_HIBSY</name>
<keyword evidence="4 6" id="KW-0863">Zinc-finger</keyword>